<evidence type="ECO:0000313" key="11">
    <source>
        <dbReference type="Proteomes" id="UP000321518"/>
    </source>
</evidence>
<feature type="region of interest" description="Disordered" evidence="8">
    <location>
        <begin position="643"/>
        <end position="805"/>
    </location>
</feature>
<dbReference type="PANTHER" id="PTHR41391:SF1">
    <property type="entry name" value="RESTRICTION OF TELOMERE CAPPING PROTEIN 4"/>
    <property type="match status" value="1"/>
</dbReference>
<dbReference type="Proteomes" id="UP000321518">
    <property type="component" value="Unassembled WGS sequence"/>
</dbReference>
<dbReference type="InterPro" id="IPR039024">
    <property type="entry name" value="RTC4"/>
</dbReference>
<dbReference type="InterPro" id="IPR028094">
    <property type="entry name" value="RTC4_C"/>
</dbReference>
<feature type="domain" description="Restriction of telomere capping protein 4 C-terminal" evidence="9">
    <location>
        <begin position="526"/>
        <end position="639"/>
    </location>
</feature>
<reference evidence="10 11" key="1">
    <citation type="submission" date="2019-07" db="EMBL/GenBank/DDBJ databases">
        <title>Rhodotorula toruloides NBRC10032 genome sequencing.</title>
        <authorList>
            <person name="Shida Y."/>
            <person name="Takaku H."/>
            <person name="Ogasawara W."/>
            <person name="Mori K."/>
        </authorList>
    </citation>
    <scope>NUCLEOTIDE SEQUENCE [LARGE SCALE GENOMIC DNA]</scope>
    <source>
        <strain evidence="10 11">NBRC10032</strain>
    </source>
</reference>
<sequence>MQRGGQTARGYHDYTRTSGDYIDISGPPSSPGRPFTIPTANGTGPGDRHMPGQSTVASSSFHAPAYNAYGNVAPNPTPGLWGHSGSMRGTRGGGYGRQHDDGWEAFVDPRGGRRGGRQAGNEDRYKEKALARAQVRLPRASSDSPNEKAAKERKAAYDSANTADAVAEQVAKRRQEDIKQRALAKAHKAVLATKTEQDRALTATEVLLNTKKMRQQSTESSATKAKRKDSQDASSEKDKGKEKENDKEKRRKSVDKGKGKARASDQESLDHYYTRENKPSKSKKRRSSQLEAGPSKLKKARGGRDGLADIDSDGRLSTPPSSLRRLPRRKGKGKGKERTRSHGAVLVDDSEEDVEIFEKEKTLEELFKQEREEAAEADRAERGESAWPEATQARLRLRTDRLDSPDPLLENDQHVADPDTLCPFCDGPLPDEPSDELVRLKRYLIRNPDADRRPTMKNRKAIRLPNHVVATAAFCQRHRNEREVIPEGLANGYPRNIDFDELPKRISRLLSEHLRSVLMGNIATPFLEPALVRVEGAGRRRNVIGEYGSFDIEEPGYYGPRGLEVMFATIKRVFGEDMPLLTARRTHPLDVNYYVRRVLVPECAVELIRHDLGYAQTTRERAEEIREDSRAYGKAVFPSEADMADIADMADDGRGMTMSHEKKKRSRSEDISAKQPEKKHHVKIVESDAEDSSSPSPVKPISRPAFRQPKQLRAAKDGAGSAASSSASSSKSLASGSGKSSKATAHTIPSSESEADRPPAAAQRPRKLPSISSSGLFDDFKRVVDESSSECPAASSSSEDELKEVSIEFDFAKRNARAKKEEAKEKRKKAAAQGPKTRKARRERGKETVLSSSESD</sequence>
<evidence type="ECO:0000256" key="1">
    <source>
        <dbReference type="ARBA" id="ARBA00002738"/>
    </source>
</evidence>
<evidence type="ECO:0000259" key="9">
    <source>
        <dbReference type="SMART" id="SM01312"/>
    </source>
</evidence>
<evidence type="ECO:0000256" key="8">
    <source>
        <dbReference type="SAM" id="MobiDB-lite"/>
    </source>
</evidence>
<feature type="compositionally biased region" description="Low complexity" evidence="8">
    <location>
        <begin position="717"/>
        <end position="743"/>
    </location>
</feature>
<evidence type="ECO:0000256" key="4">
    <source>
        <dbReference type="ARBA" id="ARBA00009461"/>
    </source>
</evidence>
<protein>
    <recommendedName>
        <fullName evidence="5">Restriction of telomere capping protein 4</fullName>
    </recommendedName>
</protein>
<feature type="region of interest" description="Disordered" evidence="8">
    <location>
        <begin position="103"/>
        <end position="168"/>
    </location>
</feature>
<keyword evidence="7" id="KW-0539">Nucleus</keyword>
<evidence type="ECO:0000256" key="2">
    <source>
        <dbReference type="ARBA" id="ARBA00004123"/>
    </source>
</evidence>
<dbReference type="EMBL" id="BJWK01000006">
    <property type="protein sequence ID" value="GEM08824.1"/>
    <property type="molecule type" value="Genomic_DNA"/>
</dbReference>
<evidence type="ECO:0000256" key="3">
    <source>
        <dbReference type="ARBA" id="ARBA00004496"/>
    </source>
</evidence>
<evidence type="ECO:0000256" key="5">
    <source>
        <dbReference type="ARBA" id="ARBA00015162"/>
    </source>
</evidence>
<feature type="region of interest" description="Disordered" evidence="8">
    <location>
        <begin position="371"/>
        <end position="390"/>
    </location>
</feature>
<comment type="subcellular location">
    <subcellularLocation>
        <location evidence="3">Cytoplasm</location>
    </subcellularLocation>
    <subcellularLocation>
        <location evidence="2">Nucleus</location>
    </subcellularLocation>
</comment>
<dbReference type="AlphaFoldDB" id="A0A511KH85"/>
<accession>A0A511KH85</accession>
<feature type="compositionally biased region" description="Basic and acidic residues" evidence="8">
    <location>
        <begin position="667"/>
        <end position="676"/>
    </location>
</feature>
<feature type="compositionally biased region" description="Basic and acidic residues" evidence="8">
    <location>
        <begin position="228"/>
        <end position="279"/>
    </location>
</feature>
<feature type="region of interest" description="Disordered" evidence="8">
    <location>
        <begin position="1"/>
        <end position="57"/>
    </location>
</feature>
<feature type="compositionally biased region" description="Basic and acidic residues" evidence="8">
    <location>
        <begin position="145"/>
        <end position="156"/>
    </location>
</feature>
<dbReference type="OrthoDB" id="2506625at2759"/>
<evidence type="ECO:0000256" key="7">
    <source>
        <dbReference type="ARBA" id="ARBA00023242"/>
    </source>
</evidence>
<dbReference type="SMART" id="SM01312">
    <property type="entry name" value="RTC4"/>
    <property type="match status" value="1"/>
</dbReference>
<comment type="function">
    <text evidence="1">May be involved in a process influencing telomere capping.</text>
</comment>
<feature type="compositionally biased region" description="Basic and acidic residues" evidence="8">
    <location>
        <begin position="120"/>
        <end position="130"/>
    </location>
</feature>
<dbReference type="GO" id="GO:0005634">
    <property type="term" value="C:nucleus"/>
    <property type="evidence" value="ECO:0007669"/>
    <property type="project" value="UniProtKB-SubCell"/>
</dbReference>
<dbReference type="PANTHER" id="PTHR41391">
    <property type="entry name" value="RESTRICTION OF TELOMERE CAPPING PROTEIN 4"/>
    <property type="match status" value="1"/>
</dbReference>
<feature type="region of interest" description="Disordered" evidence="8">
    <location>
        <begin position="205"/>
        <end position="351"/>
    </location>
</feature>
<feature type="compositionally biased region" description="Low complexity" evidence="8">
    <location>
        <begin position="315"/>
        <end position="324"/>
    </location>
</feature>
<proteinExistence type="inferred from homology"/>
<keyword evidence="6" id="KW-0963">Cytoplasm</keyword>
<organism evidence="10 11">
    <name type="scientific">Rhodotorula toruloides</name>
    <name type="common">Yeast</name>
    <name type="synonym">Rhodosporidium toruloides</name>
    <dbReference type="NCBI Taxonomy" id="5286"/>
    <lineage>
        <taxon>Eukaryota</taxon>
        <taxon>Fungi</taxon>
        <taxon>Dikarya</taxon>
        <taxon>Basidiomycota</taxon>
        <taxon>Pucciniomycotina</taxon>
        <taxon>Microbotryomycetes</taxon>
        <taxon>Sporidiobolales</taxon>
        <taxon>Sporidiobolaceae</taxon>
        <taxon>Rhodotorula</taxon>
    </lineage>
</organism>
<dbReference type="Pfam" id="PF14474">
    <property type="entry name" value="RTC4"/>
    <property type="match status" value="1"/>
</dbReference>
<comment type="similarity">
    <text evidence="4">Belongs to the RTC4 family.</text>
</comment>
<feature type="compositionally biased region" description="Basic and acidic residues" evidence="8">
    <location>
        <begin position="371"/>
        <end position="384"/>
    </location>
</feature>
<feature type="region of interest" description="Disordered" evidence="8">
    <location>
        <begin position="818"/>
        <end position="856"/>
    </location>
</feature>
<feature type="compositionally biased region" description="Basic residues" evidence="8">
    <location>
        <begin position="826"/>
        <end position="843"/>
    </location>
</feature>
<evidence type="ECO:0000256" key="6">
    <source>
        <dbReference type="ARBA" id="ARBA00022490"/>
    </source>
</evidence>
<name>A0A511KH85_RHOTO</name>
<dbReference type="GO" id="GO:0005737">
    <property type="term" value="C:cytoplasm"/>
    <property type="evidence" value="ECO:0007669"/>
    <property type="project" value="UniProtKB-SubCell"/>
</dbReference>
<evidence type="ECO:0000313" key="10">
    <source>
        <dbReference type="EMBL" id="GEM08824.1"/>
    </source>
</evidence>
<comment type="caution">
    <text evidence="10">The sequence shown here is derived from an EMBL/GenBank/DDBJ whole genome shotgun (WGS) entry which is preliminary data.</text>
</comment>
<gene>
    <name evidence="10" type="ORF">Rt10032_c06g2841</name>
</gene>